<dbReference type="Proteomes" id="UP000077701">
    <property type="component" value="Unassembled WGS sequence"/>
</dbReference>
<dbReference type="AlphaFoldDB" id="A0A161LJH6"/>
<evidence type="ECO:0000256" key="3">
    <source>
        <dbReference type="ARBA" id="ARBA00023224"/>
    </source>
</evidence>
<dbReference type="PANTHER" id="PTHR32089:SF112">
    <property type="entry name" value="LYSOZYME-LIKE PROTEIN-RELATED"/>
    <property type="match status" value="1"/>
</dbReference>
<dbReference type="Pfam" id="PF00015">
    <property type="entry name" value="MCPsignal"/>
    <property type="match status" value="1"/>
</dbReference>
<dbReference type="SMART" id="SM00283">
    <property type="entry name" value="MA"/>
    <property type="match status" value="1"/>
</dbReference>
<gene>
    <name evidence="9" type="ORF">PS9374_02225</name>
</gene>
<dbReference type="GO" id="GO:0004888">
    <property type="term" value="F:transmembrane signaling receptor activity"/>
    <property type="evidence" value="ECO:0007669"/>
    <property type="project" value="InterPro"/>
</dbReference>
<dbReference type="PANTHER" id="PTHR32089">
    <property type="entry name" value="METHYL-ACCEPTING CHEMOTAXIS PROTEIN MCPB"/>
    <property type="match status" value="1"/>
</dbReference>
<dbReference type="Pfam" id="PF00672">
    <property type="entry name" value="HAMP"/>
    <property type="match status" value="1"/>
</dbReference>
<name>A0A161LJH6_9ACTN</name>
<keyword evidence="1 6" id="KW-0812">Transmembrane</keyword>
<comment type="caution">
    <text evidence="9">The sequence shown here is derived from an EMBL/GenBank/DDBJ whole genome shotgun (WGS) entry which is preliminary data.</text>
</comment>
<dbReference type="PROSITE" id="PS50885">
    <property type="entry name" value="HAMP"/>
    <property type="match status" value="1"/>
</dbReference>
<dbReference type="SMART" id="SM00304">
    <property type="entry name" value="HAMP"/>
    <property type="match status" value="3"/>
</dbReference>
<dbReference type="EMBL" id="BDCX01000004">
    <property type="protein sequence ID" value="GAT66575.1"/>
    <property type="molecule type" value="Genomic_DNA"/>
</dbReference>
<dbReference type="CDD" id="cd06225">
    <property type="entry name" value="HAMP"/>
    <property type="match status" value="1"/>
</dbReference>
<reference evidence="10" key="2">
    <citation type="submission" date="2016-04" db="EMBL/GenBank/DDBJ databases">
        <title>Planomonospora sphaerica JCM9374 whole genome shotgun sequence.</title>
        <authorList>
            <person name="Suzuki T."/>
            <person name="Dohra H."/>
            <person name="Kodani S."/>
        </authorList>
    </citation>
    <scope>NUCLEOTIDE SEQUENCE [LARGE SCALE GENOMIC DNA]</scope>
    <source>
        <strain evidence="10">JCM 9374</strain>
    </source>
</reference>
<dbReference type="RefSeq" id="WP_068896678.1">
    <property type="nucleotide sequence ID" value="NZ_BDCX01000004.1"/>
</dbReference>
<keyword evidence="3 5" id="KW-0807">Transducer</keyword>
<dbReference type="GO" id="GO:0007165">
    <property type="term" value="P:signal transduction"/>
    <property type="evidence" value="ECO:0007669"/>
    <property type="project" value="UniProtKB-KW"/>
</dbReference>
<dbReference type="GO" id="GO:0016020">
    <property type="term" value="C:membrane"/>
    <property type="evidence" value="ECO:0007669"/>
    <property type="project" value="InterPro"/>
</dbReference>
<evidence type="ECO:0000313" key="10">
    <source>
        <dbReference type="Proteomes" id="UP000077701"/>
    </source>
</evidence>
<evidence type="ECO:0000313" key="9">
    <source>
        <dbReference type="EMBL" id="GAT66575.1"/>
    </source>
</evidence>
<evidence type="ECO:0000256" key="5">
    <source>
        <dbReference type="PROSITE-ProRule" id="PRU00284"/>
    </source>
</evidence>
<feature type="domain" description="HAMP" evidence="8">
    <location>
        <begin position="208"/>
        <end position="260"/>
    </location>
</feature>
<keyword evidence="6" id="KW-0472">Membrane</keyword>
<evidence type="ECO:0000259" key="8">
    <source>
        <dbReference type="PROSITE" id="PS50885"/>
    </source>
</evidence>
<dbReference type="PRINTS" id="PR00260">
    <property type="entry name" value="CHEMTRNSDUCR"/>
</dbReference>
<dbReference type="GO" id="GO:0006935">
    <property type="term" value="P:chemotaxis"/>
    <property type="evidence" value="ECO:0007669"/>
    <property type="project" value="InterPro"/>
</dbReference>
<dbReference type="Gene3D" id="1.10.287.950">
    <property type="entry name" value="Methyl-accepting chemotaxis protein"/>
    <property type="match status" value="1"/>
</dbReference>
<feature type="domain" description="Methyl-accepting transducer" evidence="7">
    <location>
        <begin position="265"/>
        <end position="494"/>
    </location>
</feature>
<sequence length="523" mass="53850">MAARVTNLSVTQRLALIFTAGAVTVGSVVGIGMYSQSRLIGDADRLRGMEHAKAILNHLDTREAELKVDAYRAISERDLSDVRADLPEDVASVTQAVADLDALALPERVRERLESVRPDIEEFNAFVSAFVADAGRDRAAARERGQQIAERNSVVDGKLEAVHAGVDAEIEAARAGMDASVAQTRLLSLLVGIGGVVLLVALCVPLGRSISRPVRRIGRVLAAVAEGDLTPRADVASRDELGRMAQALNQAIEHMRTAVRTIDASVGGLATASGELTVTSGRIAAGAEEASTRIGAVAAVAQQVSGDVHSVAAGSEQMSAAIGEIAQSAGQAAGVASQAVAVAASASGTVARLGASSAEIGSVIRTITSIAEQTNLLALNATIEAARAGEAGKGFAVVAGEVKDLAQETARATEDIARRVEAIQADTGDAVAAISEISGIITRINDYQLAIAGAVEEQTATSGEMNRGVTQAASGTGRIAETVSDVAGAVRLTSDGVTEARRAAEDLARMSADLRTLVDRFRV</sequence>
<feature type="transmembrane region" description="Helical" evidence="6">
    <location>
        <begin position="14"/>
        <end position="35"/>
    </location>
</feature>
<feature type="transmembrane region" description="Helical" evidence="6">
    <location>
        <begin position="186"/>
        <end position="207"/>
    </location>
</feature>
<accession>A0A161LJH6</accession>
<reference evidence="9 10" key="1">
    <citation type="journal article" date="2016" name="Genome Announc.">
        <title>Draft Genome Sequence of Planomonospora sphaerica JCM9374, a Rare Actinomycete.</title>
        <authorList>
            <person name="Dohra H."/>
            <person name="Suzuki T."/>
            <person name="Inoue Y."/>
            <person name="Kodani S."/>
        </authorList>
    </citation>
    <scope>NUCLEOTIDE SEQUENCE [LARGE SCALE GENOMIC DNA]</scope>
    <source>
        <strain evidence="9 10">JCM 9374</strain>
    </source>
</reference>
<evidence type="ECO:0000259" key="7">
    <source>
        <dbReference type="PROSITE" id="PS50111"/>
    </source>
</evidence>
<dbReference type="InterPro" id="IPR003660">
    <property type="entry name" value="HAMP_dom"/>
</dbReference>
<evidence type="ECO:0000256" key="1">
    <source>
        <dbReference type="ARBA" id="ARBA00022692"/>
    </source>
</evidence>
<dbReference type="InterPro" id="IPR004090">
    <property type="entry name" value="Chemotax_Me-accpt_rcpt"/>
</dbReference>
<evidence type="ECO:0000256" key="2">
    <source>
        <dbReference type="ARBA" id="ARBA00022989"/>
    </source>
</evidence>
<keyword evidence="2 6" id="KW-1133">Transmembrane helix</keyword>
<evidence type="ECO:0000256" key="6">
    <source>
        <dbReference type="SAM" id="Phobius"/>
    </source>
</evidence>
<dbReference type="PROSITE" id="PS50111">
    <property type="entry name" value="CHEMOTAXIS_TRANSDUC_2"/>
    <property type="match status" value="1"/>
</dbReference>
<keyword evidence="10" id="KW-1185">Reference proteome</keyword>
<dbReference type="STRING" id="161355.PS9374_02225"/>
<dbReference type="OrthoDB" id="1115140at2"/>
<protein>
    <submittedName>
        <fullName evidence="9">Chemotaxis sensory transducer</fullName>
    </submittedName>
</protein>
<organism evidence="9 10">
    <name type="scientific">Planomonospora sphaerica</name>
    <dbReference type="NCBI Taxonomy" id="161355"/>
    <lineage>
        <taxon>Bacteria</taxon>
        <taxon>Bacillati</taxon>
        <taxon>Actinomycetota</taxon>
        <taxon>Actinomycetes</taxon>
        <taxon>Streptosporangiales</taxon>
        <taxon>Streptosporangiaceae</taxon>
        <taxon>Planomonospora</taxon>
    </lineage>
</organism>
<dbReference type="InterPro" id="IPR004089">
    <property type="entry name" value="MCPsignal_dom"/>
</dbReference>
<proteinExistence type="inferred from homology"/>
<dbReference type="SUPFAM" id="SSF58104">
    <property type="entry name" value="Methyl-accepting chemotaxis protein (MCP) signaling domain"/>
    <property type="match status" value="1"/>
</dbReference>
<evidence type="ECO:0000256" key="4">
    <source>
        <dbReference type="ARBA" id="ARBA00029447"/>
    </source>
</evidence>
<comment type="similarity">
    <text evidence="4">Belongs to the methyl-accepting chemotaxis (MCP) protein family.</text>
</comment>